<evidence type="ECO:0000256" key="5">
    <source>
        <dbReference type="RuleBase" id="RU004187"/>
    </source>
</evidence>
<reference evidence="6 7" key="1">
    <citation type="journal article" date="2013" name="BMC Genomics">
        <title>Reconstruction of the lipid metabolism for the microalga Monoraphidium neglectum from its genome sequence reveals characteristics suitable for biofuel production.</title>
        <authorList>
            <person name="Bogen C."/>
            <person name="Al-Dilaimi A."/>
            <person name="Albersmeier A."/>
            <person name="Wichmann J."/>
            <person name="Grundmann M."/>
            <person name="Rupp O."/>
            <person name="Lauersen K.J."/>
            <person name="Blifernez-Klassen O."/>
            <person name="Kalinowski J."/>
            <person name="Goesmann A."/>
            <person name="Mussgnug J.H."/>
            <person name="Kruse O."/>
        </authorList>
    </citation>
    <scope>NUCLEOTIDE SEQUENCE [LARGE SCALE GENOMIC DNA]</scope>
    <source>
        <strain evidence="6 7">SAG 48.87</strain>
    </source>
</reference>
<dbReference type="PRINTS" id="PR00304">
    <property type="entry name" value="TCOMPLEXTCP1"/>
</dbReference>
<keyword evidence="3 5" id="KW-0067">ATP-binding</keyword>
<dbReference type="AlphaFoldDB" id="A0A0D2JFQ6"/>
<protein>
    <submittedName>
        <fullName evidence="6">T-complex protein 1 subunit beta</fullName>
    </submittedName>
</protein>
<evidence type="ECO:0000256" key="4">
    <source>
        <dbReference type="ARBA" id="ARBA00023186"/>
    </source>
</evidence>
<organism evidence="6 7">
    <name type="scientific">Monoraphidium neglectum</name>
    <dbReference type="NCBI Taxonomy" id="145388"/>
    <lineage>
        <taxon>Eukaryota</taxon>
        <taxon>Viridiplantae</taxon>
        <taxon>Chlorophyta</taxon>
        <taxon>core chlorophytes</taxon>
        <taxon>Chlorophyceae</taxon>
        <taxon>CS clade</taxon>
        <taxon>Sphaeropleales</taxon>
        <taxon>Selenastraceae</taxon>
        <taxon>Monoraphidium</taxon>
    </lineage>
</organism>
<dbReference type="PANTHER" id="PTHR11353">
    <property type="entry name" value="CHAPERONIN"/>
    <property type="match status" value="1"/>
</dbReference>
<keyword evidence="2 5" id="KW-0547">Nucleotide-binding</keyword>
<dbReference type="KEGG" id="mng:MNEG_9659"/>
<sequence>MIGEDKLIHFSGVALGEACTIVLRGASTHILEEADRSLHDALCVLSETVKDSRVVYGGGWPEMRMALAVEEAAKTTPGKRSLAMEAFARALRALPTTICDNAGLDSADIVATLRAEHGRAPEKTRAGVDVIRGASGDMGELGIYESFRVKNQVVLSAVEAAEMILRVDDIIRAAPRRRG</sequence>
<evidence type="ECO:0000256" key="3">
    <source>
        <dbReference type="ARBA" id="ARBA00022840"/>
    </source>
</evidence>
<dbReference type="GO" id="GO:0140662">
    <property type="term" value="F:ATP-dependent protein folding chaperone"/>
    <property type="evidence" value="ECO:0007669"/>
    <property type="project" value="InterPro"/>
</dbReference>
<dbReference type="InterPro" id="IPR027410">
    <property type="entry name" value="TCP-1-like_intermed_sf"/>
</dbReference>
<evidence type="ECO:0000313" key="7">
    <source>
        <dbReference type="Proteomes" id="UP000054498"/>
    </source>
</evidence>
<dbReference type="SUPFAM" id="SSF48592">
    <property type="entry name" value="GroEL equatorial domain-like"/>
    <property type="match status" value="1"/>
</dbReference>
<dbReference type="InterPro" id="IPR027409">
    <property type="entry name" value="GroEL-like_apical_dom_sf"/>
</dbReference>
<dbReference type="Proteomes" id="UP000054498">
    <property type="component" value="Unassembled WGS sequence"/>
</dbReference>
<dbReference type="Gene3D" id="3.50.7.10">
    <property type="entry name" value="GroEL"/>
    <property type="match status" value="1"/>
</dbReference>
<dbReference type="GO" id="GO:0005524">
    <property type="term" value="F:ATP binding"/>
    <property type="evidence" value="ECO:0007669"/>
    <property type="project" value="UniProtKB-KW"/>
</dbReference>
<dbReference type="EMBL" id="KK102234">
    <property type="protein sequence ID" value="KIY98302.1"/>
    <property type="molecule type" value="Genomic_DNA"/>
</dbReference>
<dbReference type="GO" id="GO:0005832">
    <property type="term" value="C:chaperonin-containing T-complex"/>
    <property type="evidence" value="ECO:0007669"/>
    <property type="project" value="UniProtKB-ARBA"/>
</dbReference>
<evidence type="ECO:0000313" key="6">
    <source>
        <dbReference type="EMBL" id="KIY98302.1"/>
    </source>
</evidence>
<dbReference type="Pfam" id="PF00118">
    <property type="entry name" value="Cpn60_TCP1"/>
    <property type="match status" value="1"/>
</dbReference>
<evidence type="ECO:0000256" key="1">
    <source>
        <dbReference type="ARBA" id="ARBA00008020"/>
    </source>
</evidence>
<dbReference type="InterPro" id="IPR027413">
    <property type="entry name" value="GROEL-like_equatorial_sf"/>
</dbReference>
<dbReference type="InterPro" id="IPR002423">
    <property type="entry name" value="Cpn60/GroEL/TCP-1"/>
</dbReference>
<name>A0A0D2JFQ6_9CHLO</name>
<dbReference type="InterPro" id="IPR017998">
    <property type="entry name" value="Chaperone_TCP-1"/>
</dbReference>
<proteinExistence type="inferred from homology"/>
<dbReference type="GeneID" id="25742534"/>
<dbReference type="OrthoDB" id="10248520at2759"/>
<keyword evidence="7" id="KW-1185">Reference proteome</keyword>
<dbReference type="Gene3D" id="1.10.560.10">
    <property type="entry name" value="GroEL-like equatorial domain"/>
    <property type="match status" value="1"/>
</dbReference>
<dbReference type="STRING" id="145388.A0A0D2JFQ6"/>
<accession>A0A0D2JFQ6</accession>
<gene>
    <name evidence="6" type="ORF">MNEG_9659</name>
</gene>
<dbReference type="Gene3D" id="3.30.260.10">
    <property type="entry name" value="TCP-1-like chaperonin intermediate domain"/>
    <property type="match status" value="1"/>
</dbReference>
<dbReference type="RefSeq" id="XP_013897322.1">
    <property type="nucleotide sequence ID" value="XM_014041868.1"/>
</dbReference>
<keyword evidence="4 5" id="KW-0143">Chaperone</keyword>
<dbReference type="FunFam" id="1.10.560.10:FF:000017">
    <property type="entry name" value="T-complex protein 1 subunit eta"/>
    <property type="match status" value="1"/>
</dbReference>
<evidence type="ECO:0000256" key="2">
    <source>
        <dbReference type="ARBA" id="ARBA00022741"/>
    </source>
</evidence>
<comment type="similarity">
    <text evidence="1 5">Belongs to the TCP-1 chaperonin family.</text>
</comment>